<feature type="transmembrane region" description="Helical" evidence="5">
    <location>
        <begin position="176"/>
        <end position="194"/>
    </location>
</feature>
<evidence type="ECO:0000313" key="6">
    <source>
        <dbReference type="EMBL" id="KAH6831782.1"/>
    </source>
</evidence>
<keyword evidence="7" id="KW-1185">Reference proteome</keyword>
<gene>
    <name evidence="6" type="ORF">C2S53_011007</name>
</gene>
<keyword evidence="3 5" id="KW-1133">Transmembrane helix</keyword>
<dbReference type="PANTHER" id="PTHR23291:SF31">
    <property type="entry name" value="PROTEIN LIFEGUARD 4"/>
    <property type="match status" value="1"/>
</dbReference>
<feature type="transmembrane region" description="Helical" evidence="5">
    <location>
        <begin position="206"/>
        <end position="224"/>
    </location>
</feature>
<feature type="transmembrane region" description="Helical" evidence="5">
    <location>
        <begin position="30"/>
        <end position="51"/>
    </location>
</feature>
<dbReference type="AlphaFoldDB" id="A0AAD4JDL1"/>
<evidence type="ECO:0000256" key="5">
    <source>
        <dbReference type="RuleBase" id="RU004379"/>
    </source>
</evidence>
<comment type="subcellular location">
    <subcellularLocation>
        <location evidence="1">Membrane</location>
        <topology evidence="1">Multi-pass membrane protein</topology>
    </subcellularLocation>
</comment>
<feature type="transmembrane region" description="Helical" evidence="5">
    <location>
        <begin position="117"/>
        <end position="141"/>
    </location>
</feature>
<dbReference type="InterPro" id="IPR006214">
    <property type="entry name" value="Bax_inhibitor_1-related"/>
</dbReference>
<organism evidence="6 7">
    <name type="scientific">Perilla frutescens var. hirtella</name>
    <name type="common">Perilla citriodora</name>
    <name type="synonym">Perilla setoyensis</name>
    <dbReference type="NCBI Taxonomy" id="608512"/>
    <lineage>
        <taxon>Eukaryota</taxon>
        <taxon>Viridiplantae</taxon>
        <taxon>Streptophyta</taxon>
        <taxon>Embryophyta</taxon>
        <taxon>Tracheophyta</taxon>
        <taxon>Spermatophyta</taxon>
        <taxon>Magnoliopsida</taxon>
        <taxon>eudicotyledons</taxon>
        <taxon>Gunneridae</taxon>
        <taxon>Pentapetalae</taxon>
        <taxon>asterids</taxon>
        <taxon>lamiids</taxon>
        <taxon>Lamiales</taxon>
        <taxon>Lamiaceae</taxon>
        <taxon>Nepetoideae</taxon>
        <taxon>Elsholtzieae</taxon>
        <taxon>Perilla</taxon>
    </lineage>
</organism>
<evidence type="ECO:0000256" key="4">
    <source>
        <dbReference type="ARBA" id="ARBA00023136"/>
    </source>
</evidence>
<feature type="transmembrane region" description="Helical" evidence="5">
    <location>
        <begin position="63"/>
        <end position="85"/>
    </location>
</feature>
<dbReference type="EMBL" id="SDAM02000082">
    <property type="protein sequence ID" value="KAH6831782.1"/>
    <property type="molecule type" value="Genomic_DNA"/>
</dbReference>
<sequence length="239" mass="26504">MSNENGDLEALLNLSTQDDPELKWPFIRKVYSIVAIQLAITVAVAAAVAFVQPIFNFFSNPWAGWGFYILTTIVLIVVIVLLVIFKDKDPLNFILFGIVSLCIGFILGLASTFISGVVIVEAGITIIAVVVSLIVFTFWASWRGKDFGFLGPFLLSITVTVGLYIIYQIYFPMGSIAYVICSGLIVLMLSGFMIIDTDALIELHFYHQYILVSIMLYLGIINIFSRLKTVVRIICCCSS</sequence>
<dbReference type="GO" id="GO:0016020">
    <property type="term" value="C:membrane"/>
    <property type="evidence" value="ECO:0007669"/>
    <property type="project" value="UniProtKB-SubCell"/>
</dbReference>
<protein>
    <submittedName>
        <fullName evidence="6">Uncharacterized protein</fullName>
    </submittedName>
</protein>
<keyword evidence="4 5" id="KW-0472">Membrane</keyword>
<dbReference type="PANTHER" id="PTHR23291">
    <property type="entry name" value="BAX INHIBITOR-RELATED"/>
    <property type="match status" value="1"/>
</dbReference>
<evidence type="ECO:0000313" key="7">
    <source>
        <dbReference type="Proteomes" id="UP001190926"/>
    </source>
</evidence>
<dbReference type="Pfam" id="PF01027">
    <property type="entry name" value="Bax1-I"/>
    <property type="match status" value="1"/>
</dbReference>
<dbReference type="Proteomes" id="UP001190926">
    <property type="component" value="Unassembled WGS sequence"/>
</dbReference>
<comment type="similarity">
    <text evidence="5">Belongs to the BI1 family.</text>
</comment>
<keyword evidence="2 5" id="KW-0812">Transmembrane</keyword>
<feature type="transmembrane region" description="Helical" evidence="5">
    <location>
        <begin position="147"/>
        <end position="167"/>
    </location>
</feature>
<evidence type="ECO:0000256" key="3">
    <source>
        <dbReference type="ARBA" id="ARBA00022989"/>
    </source>
</evidence>
<comment type="caution">
    <text evidence="6">The sequence shown here is derived from an EMBL/GenBank/DDBJ whole genome shotgun (WGS) entry which is preliminary data.</text>
</comment>
<evidence type="ECO:0000256" key="2">
    <source>
        <dbReference type="ARBA" id="ARBA00022692"/>
    </source>
</evidence>
<accession>A0AAD4JDL1</accession>
<feature type="transmembrane region" description="Helical" evidence="5">
    <location>
        <begin position="91"/>
        <end position="110"/>
    </location>
</feature>
<proteinExistence type="inferred from homology"/>
<name>A0AAD4JDL1_PERFH</name>
<evidence type="ECO:0000256" key="1">
    <source>
        <dbReference type="ARBA" id="ARBA00004141"/>
    </source>
</evidence>
<reference evidence="6 7" key="1">
    <citation type="journal article" date="2021" name="Nat. Commun.">
        <title>Incipient diploidization of the medicinal plant Perilla within 10,000 years.</title>
        <authorList>
            <person name="Zhang Y."/>
            <person name="Shen Q."/>
            <person name="Leng L."/>
            <person name="Zhang D."/>
            <person name="Chen S."/>
            <person name="Shi Y."/>
            <person name="Ning Z."/>
            <person name="Chen S."/>
        </authorList>
    </citation>
    <scope>NUCLEOTIDE SEQUENCE [LARGE SCALE GENOMIC DNA]</scope>
    <source>
        <strain evidence="7">cv. PC099</strain>
    </source>
</reference>